<organism evidence="2 3">
    <name type="scientific">Phaseolus angularis</name>
    <name type="common">Azuki bean</name>
    <name type="synonym">Vigna angularis</name>
    <dbReference type="NCBI Taxonomy" id="3914"/>
    <lineage>
        <taxon>Eukaryota</taxon>
        <taxon>Viridiplantae</taxon>
        <taxon>Streptophyta</taxon>
        <taxon>Embryophyta</taxon>
        <taxon>Tracheophyta</taxon>
        <taxon>Spermatophyta</taxon>
        <taxon>Magnoliopsida</taxon>
        <taxon>eudicotyledons</taxon>
        <taxon>Gunneridae</taxon>
        <taxon>Pentapetalae</taxon>
        <taxon>rosids</taxon>
        <taxon>fabids</taxon>
        <taxon>Fabales</taxon>
        <taxon>Fabaceae</taxon>
        <taxon>Papilionoideae</taxon>
        <taxon>50 kb inversion clade</taxon>
        <taxon>NPAAA clade</taxon>
        <taxon>indigoferoid/millettioid clade</taxon>
        <taxon>Phaseoleae</taxon>
        <taxon>Vigna</taxon>
    </lineage>
</organism>
<protein>
    <submittedName>
        <fullName evidence="2">Uncharacterized protein</fullName>
    </submittedName>
</protein>
<reference evidence="3" key="1">
    <citation type="journal article" date="2015" name="Proc. Natl. Acad. Sci. U.S.A.">
        <title>Genome sequencing of adzuki bean (Vigna angularis) provides insight into high starch and low fat accumulation and domestication.</title>
        <authorList>
            <person name="Yang K."/>
            <person name="Tian Z."/>
            <person name="Chen C."/>
            <person name="Luo L."/>
            <person name="Zhao B."/>
            <person name="Wang Z."/>
            <person name="Yu L."/>
            <person name="Li Y."/>
            <person name="Sun Y."/>
            <person name="Li W."/>
            <person name="Chen Y."/>
            <person name="Li Y."/>
            <person name="Zhang Y."/>
            <person name="Ai D."/>
            <person name="Zhao J."/>
            <person name="Shang C."/>
            <person name="Ma Y."/>
            <person name="Wu B."/>
            <person name="Wang M."/>
            <person name="Gao L."/>
            <person name="Sun D."/>
            <person name="Zhang P."/>
            <person name="Guo F."/>
            <person name="Wang W."/>
            <person name="Li Y."/>
            <person name="Wang J."/>
            <person name="Varshney R.K."/>
            <person name="Wang J."/>
            <person name="Ling H.Q."/>
            <person name="Wan P."/>
        </authorList>
    </citation>
    <scope>NUCLEOTIDE SEQUENCE</scope>
    <source>
        <strain evidence="3">cv. Jingnong 6</strain>
    </source>
</reference>
<proteinExistence type="predicted"/>
<evidence type="ECO:0000256" key="1">
    <source>
        <dbReference type="SAM" id="MobiDB-lite"/>
    </source>
</evidence>
<evidence type="ECO:0000313" key="3">
    <source>
        <dbReference type="Proteomes" id="UP000053144"/>
    </source>
</evidence>
<dbReference type="EMBL" id="KQ258321">
    <property type="protein sequence ID" value="KOM26446.1"/>
    <property type="molecule type" value="Genomic_DNA"/>
</dbReference>
<accession>A0A0L9T7Y6</accession>
<sequence>MSRHRRQASQVLPPEIFTGTDDLTNFFDLKEVGADQGGENKTTPTNHKKEEKNSVTTPSPANTSKKLPPPQGKSA</sequence>
<dbReference type="AlphaFoldDB" id="A0A0L9T7Y6"/>
<gene>
    <name evidence="2" type="ORF">LR48_Vigan272s003400</name>
</gene>
<dbReference type="Gramene" id="KOM26446">
    <property type="protein sequence ID" value="KOM26446"/>
    <property type="gene ID" value="LR48_Vigan272s003400"/>
</dbReference>
<name>A0A0L9T7Y6_PHAAN</name>
<feature type="region of interest" description="Disordered" evidence="1">
    <location>
        <begin position="1"/>
        <end position="75"/>
    </location>
</feature>
<feature type="compositionally biased region" description="Polar residues" evidence="1">
    <location>
        <begin position="54"/>
        <end position="65"/>
    </location>
</feature>
<dbReference type="Proteomes" id="UP000053144">
    <property type="component" value="Unassembled WGS sequence"/>
</dbReference>
<dbReference type="OMA" id="NQPHQER"/>
<evidence type="ECO:0000313" key="2">
    <source>
        <dbReference type="EMBL" id="KOM26446.1"/>
    </source>
</evidence>